<evidence type="ECO:0000256" key="12">
    <source>
        <dbReference type="SAM" id="SignalP"/>
    </source>
</evidence>
<comment type="cofactor">
    <cofactor evidence="1">
        <name>pyridoxal 5'-phosphate</name>
        <dbReference type="ChEBI" id="CHEBI:597326"/>
    </cofactor>
</comment>
<dbReference type="Pfam" id="PF00291">
    <property type="entry name" value="PALP"/>
    <property type="match status" value="1"/>
</dbReference>
<evidence type="ECO:0000256" key="4">
    <source>
        <dbReference type="ARBA" id="ARBA00010869"/>
    </source>
</evidence>
<reference evidence="14 15" key="1">
    <citation type="journal article" date="2020" name="G3 (Bethesda)">
        <title>Improved Reference Genome for Cyclotella cryptica CCMP332, a Model for Cell Wall Morphogenesis, Salinity Adaptation, and Lipid Production in Diatoms (Bacillariophyta).</title>
        <authorList>
            <person name="Roberts W.R."/>
            <person name="Downey K.M."/>
            <person name="Ruck E.C."/>
            <person name="Traller J.C."/>
            <person name="Alverson A.J."/>
        </authorList>
    </citation>
    <scope>NUCLEOTIDE SEQUENCE [LARGE SCALE GENOMIC DNA]</scope>
    <source>
        <strain evidence="14 15">CCMP332</strain>
    </source>
</reference>
<evidence type="ECO:0000313" key="15">
    <source>
        <dbReference type="Proteomes" id="UP001516023"/>
    </source>
</evidence>
<evidence type="ECO:0000256" key="1">
    <source>
        <dbReference type="ARBA" id="ARBA00001933"/>
    </source>
</evidence>
<dbReference type="InterPro" id="IPR000634">
    <property type="entry name" value="Ser/Thr_deHydtase_PyrdxlP-BS"/>
</dbReference>
<dbReference type="PANTHER" id="PTHR48078:SF2">
    <property type="entry name" value="CATABOLIC L-SERINE_THREONINE DEHYDRATASE"/>
    <property type="match status" value="1"/>
</dbReference>
<keyword evidence="9" id="KW-0456">Lyase</keyword>
<feature type="domain" description="Tryptophan synthase beta chain-like PALP" evidence="13">
    <location>
        <begin position="79"/>
        <end position="450"/>
    </location>
</feature>
<dbReference type="GO" id="GO:0004794">
    <property type="term" value="F:threonine deaminase activity"/>
    <property type="evidence" value="ECO:0007669"/>
    <property type="project" value="UniProtKB-ARBA"/>
</dbReference>
<dbReference type="PANTHER" id="PTHR48078">
    <property type="entry name" value="THREONINE DEHYDRATASE, MITOCHONDRIAL-RELATED"/>
    <property type="match status" value="1"/>
</dbReference>
<protein>
    <recommendedName>
        <fullName evidence="5">L-serine ammonia-lyase</fullName>
        <ecNumber evidence="5">4.3.1.17</ecNumber>
    </recommendedName>
</protein>
<dbReference type="PROSITE" id="PS00165">
    <property type="entry name" value="DEHYDRATASE_SER_THR"/>
    <property type="match status" value="1"/>
</dbReference>
<evidence type="ECO:0000259" key="13">
    <source>
        <dbReference type="Pfam" id="PF00291"/>
    </source>
</evidence>
<feature type="chain" id="PRO_5044790186" description="L-serine ammonia-lyase" evidence="12">
    <location>
        <begin position="29"/>
        <end position="472"/>
    </location>
</feature>
<dbReference type="InterPro" id="IPR050147">
    <property type="entry name" value="Ser/Thr_Dehydratase"/>
</dbReference>
<comment type="subcellular location">
    <subcellularLocation>
        <location evidence="2">Cytoplasm</location>
    </subcellularLocation>
</comment>
<feature type="region of interest" description="Disordered" evidence="11">
    <location>
        <begin position="30"/>
        <end position="63"/>
    </location>
</feature>
<evidence type="ECO:0000256" key="5">
    <source>
        <dbReference type="ARBA" id="ARBA00012093"/>
    </source>
</evidence>
<dbReference type="Proteomes" id="UP001516023">
    <property type="component" value="Unassembled WGS sequence"/>
</dbReference>
<comment type="catalytic activity">
    <reaction evidence="10">
        <text>L-serine = pyruvate + NH4(+)</text>
        <dbReference type="Rhea" id="RHEA:19169"/>
        <dbReference type="ChEBI" id="CHEBI:15361"/>
        <dbReference type="ChEBI" id="CHEBI:28938"/>
        <dbReference type="ChEBI" id="CHEBI:33384"/>
        <dbReference type="EC" id="4.3.1.17"/>
    </reaction>
</comment>
<evidence type="ECO:0000256" key="9">
    <source>
        <dbReference type="ARBA" id="ARBA00023239"/>
    </source>
</evidence>
<keyword evidence="8" id="KW-0663">Pyridoxal phosphate</keyword>
<dbReference type="Gene3D" id="3.40.50.1100">
    <property type="match status" value="2"/>
</dbReference>
<feature type="signal peptide" evidence="12">
    <location>
        <begin position="1"/>
        <end position="28"/>
    </location>
</feature>
<keyword evidence="12" id="KW-0732">Signal</keyword>
<comment type="pathway">
    <text evidence="3">Carbohydrate biosynthesis; gluconeogenesis.</text>
</comment>
<evidence type="ECO:0000313" key="14">
    <source>
        <dbReference type="EMBL" id="KAL3805142.1"/>
    </source>
</evidence>
<dbReference type="FunFam" id="3.40.50.1100:FF:000040">
    <property type="entry name" value="L-serine dehydratase, putative"/>
    <property type="match status" value="1"/>
</dbReference>
<sequence>MRIRSSLPTSAVLLTPLLLLSSPPSSLSFSSSPLHSLPPNPTSRHTPPTPHRHRRRTSINMSTSSSCIAQEARSLHLFTTTPLLHSLPLSNLCAPHRIYLKLDCLQPSGSFKDRGMAHLCTTVRKVYAANARQLHNDEGTTTTMTTKFISSSGGNAGLAVATVARNLPHTTVEVVVPQTTKPIVIEKLKALGANVTVFGKVWNEADQLARRMVKESEPVNGSDGDNTLSPSPASAAVAVYVSPYDNPLLWTGHSTVVDEIITQLMELQHISPPSNPTKIGAILASVGGGGLLSGILEGIERNYYGADKARANAVRGIKVLACETEGAASFAASWEASTLDAAREKQDVKLIRLDIITSVATSLGALEVTSAVIQRSHRHRQRGKESQDGDDVLSTVCTDKEAVEACLKFASDHRILVEPACGAALAPLYSDRLREKLMREMGEEERVIVVEVCGGSGVSLELLEGWKQEFLM</sequence>
<proteinExistence type="inferred from homology"/>
<dbReference type="EC" id="4.3.1.17" evidence="5"/>
<keyword evidence="15" id="KW-1185">Reference proteome</keyword>
<dbReference type="InterPro" id="IPR001926">
    <property type="entry name" value="TrpB-like_PALP"/>
</dbReference>
<dbReference type="AlphaFoldDB" id="A0ABD3QXY6"/>
<dbReference type="EMBL" id="JABMIG020000004">
    <property type="protein sequence ID" value="KAL3805142.1"/>
    <property type="molecule type" value="Genomic_DNA"/>
</dbReference>
<evidence type="ECO:0000256" key="2">
    <source>
        <dbReference type="ARBA" id="ARBA00004496"/>
    </source>
</evidence>
<dbReference type="SUPFAM" id="SSF53686">
    <property type="entry name" value="Tryptophan synthase beta subunit-like PLP-dependent enzymes"/>
    <property type="match status" value="1"/>
</dbReference>
<dbReference type="InterPro" id="IPR036052">
    <property type="entry name" value="TrpB-like_PALP_sf"/>
</dbReference>
<evidence type="ECO:0000256" key="7">
    <source>
        <dbReference type="ARBA" id="ARBA00022490"/>
    </source>
</evidence>
<comment type="similarity">
    <text evidence="4">Belongs to the serine/threonine dehydratase family.</text>
</comment>
<dbReference type="GO" id="GO:0005737">
    <property type="term" value="C:cytoplasm"/>
    <property type="evidence" value="ECO:0007669"/>
    <property type="project" value="UniProtKB-SubCell"/>
</dbReference>
<dbReference type="GO" id="GO:0003941">
    <property type="term" value="F:L-serine ammonia-lyase activity"/>
    <property type="evidence" value="ECO:0007669"/>
    <property type="project" value="UniProtKB-EC"/>
</dbReference>
<evidence type="ECO:0000256" key="3">
    <source>
        <dbReference type="ARBA" id="ARBA00004742"/>
    </source>
</evidence>
<evidence type="ECO:0000256" key="6">
    <source>
        <dbReference type="ARBA" id="ARBA00022432"/>
    </source>
</evidence>
<keyword evidence="7" id="KW-0963">Cytoplasm</keyword>
<keyword evidence="6" id="KW-0312">Gluconeogenesis</keyword>
<dbReference type="GO" id="GO:0006094">
    <property type="term" value="P:gluconeogenesis"/>
    <property type="evidence" value="ECO:0007669"/>
    <property type="project" value="UniProtKB-KW"/>
</dbReference>
<gene>
    <name evidence="14" type="ORF">HJC23_003370</name>
</gene>
<organism evidence="14 15">
    <name type="scientific">Cyclotella cryptica</name>
    <dbReference type="NCBI Taxonomy" id="29204"/>
    <lineage>
        <taxon>Eukaryota</taxon>
        <taxon>Sar</taxon>
        <taxon>Stramenopiles</taxon>
        <taxon>Ochrophyta</taxon>
        <taxon>Bacillariophyta</taxon>
        <taxon>Coscinodiscophyceae</taxon>
        <taxon>Thalassiosirophycidae</taxon>
        <taxon>Stephanodiscales</taxon>
        <taxon>Stephanodiscaceae</taxon>
        <taxon>Cyclotella</taxon>
    </lineage>
</organism>
<evidence type="ECO:0000256" key="10">
    <source>
        <dbReference type="ARBA" id="ARBA00049406"/>
    </source>
</evidence>
<evidence type="ECO:0000256" key="8">
    <source>
        <dbReference type="ARBA" id="ARBA00022898"/>
    </source>
</evidence>
<name>A0ABD3QXY6_9STRA</name>
<accession>A0ABD3QXY6</accession>
<evidence type="ECO:0000256" key="11">
    <source>
        <dbReference type="SAM" id="MobiDB-lite"/>
    </source>
</evidence>
<comment type="caution">
    <text evidence="14">The sequence shown here is derived from an EMBL/GenBank/DDBJ whole genome shotgun (WGS) entry which is preliminary data.</text>
</comment>